<keyword evidence="2" id="KW-1185">Reference proteome</keyword>
<dbReference type="Proteomes" id="UP001328107">
    <property type="component" value="Unassembled WGS sequence"/>
</dbReference>
<evidence type="ECO:0000313" key="1">
    <source>
        <dbReference type="EMBL" id="GMR40471.1"/>
    </source>
</evidence>
<name>A0AAN4ZGM6_9BILA</name>
<proteinExistence type="predicted"/>
<protein>
    <submittedName>
        <fullName evidence="1">Uncharacterized protein</fullName>
    </submittedName>
</protein>
<dbReference type="AlphaFoldDB" id="A0AAN4ZGM6"/>
<sequence length="101" mass="11736">IREQYNSLKCQHIHPAEIIIAIVYRSFSTPKIGISDRRYRDSLRELIRAHCEGRRSGPHRCGCACRPRMQSSLRILQIFGCRASWCADALWLPTIQRGRAR</sequence>
<organism evidence="1 2">
    <name type="scientific">Pristionchus mayeri</name>
    <dbReference type="NCBI Taxonomy" id="1317129"/>
    <lineage>
        <taxon>Eukaryota</taxon>
        <taxon>Metazoa</taxon>
        <taxon>Ecdysozoa</taxon>
        <taxon>Nematoda</taxon>
        <taxon>Chromadorea</taxon>
        <taxon>Rhabditida</taxon>
        <taxon>Rhabditina</taxon>
        <taxon>Diplogasteromorpha</taxon>
        <taxon>Diplogasteroidea</taxon>
        <taxon>Neodiplogasteridae</taxon>
        <taxon>Pristionchus</taxon>
    </lineage>
</organism>
<feature type="non-terminal residue" evidence="1">
    <location>
        <position position="1"/>
    </location>
</feature>
<evidence type="ECO:0000313" key="2">
    <source>
        <dbReference type="Proteomes" id="UP001328107"/>
    </source>
</evidence>
<reference evidence="2" key="1">
    <citation type="submission" date="2022-10" db="EMBL/GenBank/DDBJ databases">
        <title>Genome assembly of Pristionchus species.</title>
        <authorList>
            <person name="Yoshida K."/>
            <person name="Sommer R.J."/>
        </authorList>
    </citation>
    <scope>NUCLEOTIDE SEQUENCE [LARGE SCALE GENOMIC DNA]</scope>
    <source>
        <strain evidence="2">RS5460</strain>
    </source>
</reference>
<comment type="caution">
    <text evidence="1">The sequence shown here is derived from an EMBL/GenBank/DDBJ whole genome shotgun (WGS) entry which is preliminary data.</text>
</comment>
<gene>
    <name evidence="1" type="ORF">PMAYCL1PPCAC_10666</name>
</gene>
<dbReference type="EMBL" id="BTRK01000003">
    <property type="protein sequence ID" value="GMR40471.1"/>
    <property type="molecule type" value="Genomic_DNA"/>
</dbReference>
<accession>A0AAN4ZGM6</accession>